<keyword evidence="2" id="KW-1185">Reference proteome</keyword>
<reference evidence="1 2" key="1">
    <citation type="submission" date="2020-08" db="EMBL/GenBank/DDBJ databases">
        <title>A Genomic Blueprint of the Chicken Gut Microbiome.</title>
        <authorList>
            <person name="Gilroy R."/>
            <person name="Ravi A."/>
            <person name="Getino M."/>
            <person name="Pursley I."/>
            <person name="Horton D.L."/>
            <person name="Alikhan N.-F."/>
            <person name="Baker D."/>
            <person name="Gharbi K."/>
            <person name="Hall N."/>
            <person name="Watson M."/>
            <person name="Adriaenssens E.M."/>
            <person name="Foster-Nyarko E."/>
            <person name="Jarju S."/>
            <person name="Secka A."/>
            <person name="Antonio M."/>
            <person name="Oren A."/>
            <person name="Chaudhuri R."/>
            <person name="La Ragione R.M."/>
            <person name="Hildebrand F."/>
            <person name="Pallen M.J."/>
        </authorList>
    </citation>
    <scope>NUCLEOTIDE SEQUENCE [LARGE SCALE GENOMIC DNA]</scope>
    <source>
        <strain evidence="1 2">Sa3CUN1</strain>
    </source>
</reference>
<evidence type="ECO:0008006" key="3">
    <source>
        <dbReference type="Google" id="ProtNLM"/>
    </source>
</evidence>
<dbReference type="EMBL" id="JACSQZ010000047">
    <property type="protein sequence ID" value="MBD7915851.1"/>
    <property type="molecule type" value="Genomic_DNA"/>
</dbReference>
<evidence type="ECO:0000313" key="2">
    <source>
        <dbReference type="Proteomes" id="UP000640335"/>
    </source>
</evidence>
<sequence length="171" mass="19883">MVDINEIVKYVNMKMEKGLSMAQIEKEMKVGKDTLRKKLNRNNYKYDKELKKYISVTNETLINTQEKSIETNNKKDVTQSVTKVESKGNNIDIEKNVPQGHLFTEEEITILKSIIKNYKLSNTNISLDGEVVTRSVRTYKNVLDKFSQYCKDNKLSQKDSIAIAFIEFMNR</sequence>
<dbReference type="RefSeq" id="WP_191750604.1">
    <property type="nucleotide sequence ID" value="NZ_JACSQZ010000047.1"/>
</dbReference>
<protein>
    <recommendedName>
        <fullName evidence="3">DNA-binding protein</fullName>
    </recommendedName>
</protein>
<proteinExistence type="predicted"/>
<comment type="caution">
    <text evidence="1">The sequence shown here is derived from an EMBL/GenBank/DDBJ whole genome shotgun (WGS) entry which is preliminary data.</text>
</comment>
<name>A0ABR8Q602_9CLOT</name>
<evidence type="ECO:0000313" key="1">
    <source>
        <dbReference type="EMBL" id="MBD7915851.1"/>
    </source>
</evidence>
<accession>A0ABR8Q602</accession>
<dbReference type="Proteomes" id="UP000640335">
    <property type="component" value="Unassembled WGS sequence"/>
</dbReference>
<organism evidence="1 2">
    <name type="scientific">Clostridium gallinarum</name>
    <dbReference type="NCBI Taxonomy" id="2762246"/>
    <lineage>
        <taxon>Bacteria</taxon>
        <taxon>Bacillati</taxon>
        <taxon>Bacillota</taxon>
        <taxon>Clostridia</taxon>
        <taxon>Eubacteriales</taxon>
        <taxon>Clostridiaceae</taxon>
        <taxon>Clostridium</taxon>
    </lineage>
</organism>
<gene>
    <name evidence="1" type="ORF">H9660_11915</name>
</gene>